<comment type="function">
    <text evidence="1">Together with LptE, is involved in the assembly of lipopolysaccharide (LPS) at the surface of the outer membrane.</text>
</comment>
<keyword evidence="1" id="KW-0998">Cell outer membrane</keyword>
<comment type="caution">
    <text evidence="4">The sequence shown here is derived from an EMBL/GenBank/DDBJ whole genome shotgun (WGS) entry which is preliminary data.</text>
</comment>
<dbReference type="Proteomes" id="UP000236416">
    <property type="component" value="Unassembled WGS sequence"/>
</dbReference>
<feature type="chain" id="PRO_5014480988" description="LPS-assembly protein LptD" evidence="1">
    <location>
        <begin position="27"/>
        <end position="759"/>
    </location>
</feature>
<keyword evidence="1" id="KW-0472">Membrane</keyword>
<comment type="subcellular location">
    <subcellularLocation>
        <location evidence="1">Cell outer membrane</location>
    </subcellularLocation>
</comment>
<dbReference type="RefSeq" id="WP_103317510.1">
    <property type="nucleotide sequence ID" value="NZ_PPTF01000014.1"/>
</dbReference>
<feature type="region of interest" description="Disordered" evidence="2">
    <location>
        <begin position="130"/>
        <end position="160"/>
    </location>
</feature>
<name>A0A2K4MSQ5_9NEIS</name>
<dbReference type="PANTHER" id="PTHR30189">
    <property type="entry name" value="LPS-ASSEMBLY PROTEIN"/>
    <property type="match status" value="1"/>
</dbReference>
<keyword evidence="5" id="KW-1185">Reference proteome</keyword>
<dbReference type="HAMAP" id="MF_01411">
    <property type="entry name" value="LPS_assembly_LptD"/>
    <property type="match status" value="1"/>
</dbReference>
<feature type="domain" description="LptD C-terminal" evidence="3">
    <location>
        <begin position="307"/>
        <end position="676"/>
    </location>
</feature>
<evidence type="ECO:0000313" key="4">
    <source>
        <dbReference type="EMBL" id="POB00003.1"/>
    </source>
</evidence>
<keyword evidence="1" id="KW-0732">Signal</keyword>
<organism evidence="4 5">
    <name type="scientific">Chromobacterium sinusclupearum</name>
    <dbReference type="NCBI Taxonomy" id="2077146"/>
    <lineage>
        <taxon>Bacteria</taxon>
        <taxon>Pseudomonadati</taxon>
        <taxon>Pseudomonadota</taxon>
        <taxon>Betaproteobacteria</taxon>
        <taxon>Neisseriales</taxon>
        <taxon>Chromobacteriaceae</taxon>
        <taxon>Chromobacterium</taxon>
    </lineage>
</organism>
<dbReference type="InterPro" id="IPR050218">
    <property type="entry name" value="LptD"/>
</dbReference>
<accession>A0A2K4MSQ5</accession>
<dbReference type="InterPro" id="IPR007543">
    <property type="entry name" value="LptD_C"/>
</dbReference>
<evidence type="ECO:0000259" key="3">
    <source>
        <dbReference type="Pfam" id="PF04453"/>
    </source>
</evidence>
<gene>
    <name evidence="1" type="primary">lptD</name>
    <name evidence="4" type="ORF">C2134_03170</name>
</gene>
<dbReference type="GO" id="GO:0043165">
    <property type="term" value="P:Gram-negative-bacterium-type cell outer membrane assembly"/>
    <property type="evidence" value="ECO:0007669"/>
    <property type="project" value="UniProtKB-UniRule"/>
</dbReference>
<dbReference type="PANTHER" id="PTHR30189:SF1">
    <property type="entry name" value="LPS-ASSEMBLY PROTEIN LPTD"/>
    <property type="match status" value="1"/>
</dbReference>
<dbReference type="GO" id="GO:1990351">
    <property type="term" value="C:transporter complex"/>
    <property type="evidence" value="ECO:0007669"/>
    <property type="project" value="TreeGrafter"/>
</dbReference>
<feature type="signal peptide" evidence="1">
    <location>
        <begin position="1"/>
        <end position="26"/>
    </location>
</feature>
<evidence type="ECO:0000256" key="1">
    <source>
        <dbReference type="HAMAP-Rule" id="MF_01411"/>
    </source>
</evidence>
<comment type="subunit">
    <text evidence="1">Component of the lipopolysaccharide transport and assembly complex. Interacts with LptE and LptA.</text>
</comment>
<evidence type="ECO:0000256" key="2">
    <source>
        <dbReference type="SAM" id="MobiDB-lite"/>
    </source>
</evidence>
<sequence length="759" mass="84813" precursor="true">MPIQKPTPLALALAAAFALNTQAARAEDDAPIAVPNPPAQQGQTKVVADNIDGETDVVLHAKGNVVATRDDQKLESDWLDYYQAKSLAKAGDRFRLTRSGDVITGTTLDYNVNDYTGTGMNPVFTMSKQSPAAAKPQATTPPVSTVSSGPKPVTMRGDGSQIDFQGQNQYRVYGSRMTTCDPGDDAWYLHAASTDLDYNSGVGVARNAWMQFYGVPILYSPWIDFPLNSNRKSGFLTPTFKTGTAGTEFSLPYYWNIAPNYDATITPHINTKHGNMLAGEFRYLEPNYSGTIYTEQLPNDKVTNTARNAWSVNHSQNLGHGLTFGLSYNSVSDRTYFSDFGDQVAIASNVNLNQEATLSYGMGWTGGSGNATLRVQHYQNLTLNPVPTDIPYARMPQLTFNASQSLPAGFSANLMTDLTRFDHPSLQTGDRFVAYPSVSWSFDRSWGFIRPKLGVNFTEYNLNAFPNQQQGTRTRTLPIFSTDAGLYFDRDTEFMGKDHLMTLEPRLFYVNIPNKYQDDLPNFDTTVNDLNFAQLFTENRFSGYDRINGANQVTTALTSRFIDQTNGLERLRLAIGKRFYLSDDITQNVNQPSSDLLLSAAGDLTRSWRFDSSYQYNQQLGTTERYNVQLRYSPEAGKVASVRWRYGRYEQLDNSATYGPLRQVDVAAQWPIARRWYAIGRYNYSLITRKPIEQLAGFEYNDGCWSARLFSQRFVTDPQTTKNSLFFQLELRGLGALGSGGVQDTLRLAIPGYTKTNEQ</sequence>
<dbReference type="Pfam" id="PF04453">
    <property type="entry name" value="LptD"/>
    <property type="match status" value="1"/>
</dbReference>
<protein>
    <recommendedName>
        <fullName evidence="1">LPS-assembly protein LptD</fullName>
    </recommendedName>
</protein>
<comment type="caution">
    <text evidence="1">Lacks conserved residue(s) required for the propagation of feature annotation.</text>
</comment>
<dbReference type="AlphaFoldDB" id="A0A2K4MSQ5"/>
<dbReference type="GO" id="GO:0009279">
    <property type="term" value="C:cell outer membrane"/>
    <property type="evidence" value="ECO:0007669"/>
    <property type="project" value="UniProtKB-SubCell"/>
</dbReference>
<dbReference type="InterPro" id="IPR020889">
    <property type="entry name" value="LipoPS_assembly_LptD"/>
</dbReference>
<dbReference type="EMBL" id="PPTF01000014">
    <property type="protein sequence ID" value="POB00003.1"/>
    <property type="molecule type" value="Genomic_DNA"/>
</dbReference>
<feature type="compositionally biased region" description="Low complexity" evidence="2">
    <location>
        <begin position="130"/>
        <end position="142"/>
    </location>
</feature>
<dbReference type="GO" id="GO:0015920">
    <property type="term" value="P:lipopolysaccharide transport"/>
    <property type="evidence" value="ECO:0007669"/>
    <property type="project" value="InterPro"/>
</dbReference>
<comment type="similarity">
    <text evidence="1">Belongs to the LptD family.</text>
</comment>
<evidence type="ECO:0000313" key="5">
    <source>
        <dbReference type="Proteomes" id="UP000236416"/>
    </source>
</evidence>
<proteinExistence type="inferred from homology"/>
<reference evidence="4 5" key="1">
    <citation type="submission" date="2018-01" db="EMBL/GenBank/DDBJ databases">
        <title>Genomic Sequence of Chromobacterium MWU13-2610 from wild cranberry bogs within the Cape Cod National Seashore.</title>
        <authorList>
            <person name="O'Hara-Hanley K."/>
            <person name="Soby S."/>
            <person name="Harrison A."/>
        </authorList>
    </citation>
    <scope>NUCLEOTIDE SEQUENCE [LARGE SCALE GENOMIC DNA]</scope>
    <source>
        <strain evidence="4 5">MWU13-2610</strain>
    </source>
</reference>